<evidence type="ECO:0000256" key="5">
    <source>
        <dbReference type="ARBA" id="ARBA00022821"/>
    </source>
</evidence>
<dbReference type="Pfam" id="PF00931">
    <property type="entry name" value="NB-ARC"/>
    <property type="match status" value="1"/>
</dbReference>
<feature type="region of interest" description="Disordered" evidence="7">
    <location>
        <begin position="43"/>
        <end position="63"/>
    </location>
</feature>
<organism evidence="9 10">
    <name type="scientific">Oldenlandia corymbosa var. corymbosa</name>
    <dbReference type="NCBI Taxonomy" id="529605"/>
    <lineage>
        <taxon>Eukaryota</taxon>
        <taxon>Viridiplantae</taxon>
        <taxon>Streptophyta</taxon>
        <taxon>Embryophyta</taxon>
        <taxon>Tracheophyta</taxon>
        <taxon>Spermatophyta</taxon>
        <taxon>Magnoliopsida</taxon>
        <taxon>eudicotyledons</taxon>
        <taxon>Gunneridae</taxon>
        <taxon>Pentapetalae</taxon>
        <taxon>asterids</taxon>
        <taxon>lamiids</taxon>
        <taxon>Gentianales</taxon>
        <taxon>Rubiaceae</taxon>
        <taxon>Rubioideae</taxon>
        <taxon>Spermacoceae</taxon>
        <taxon>Hedyotis-Oldenlandia complex</taxon>
        <taxon>Oldenlandia</taxon>
    </lineage>
</organism>
<dbReference type="InterPro" id="IPR032675">
    <property type="entry name" value="LRR_dom_sf"/>
</dbReference>
<comment type="similarity">
    <text evidence="1">Belongs to the disease resistance NB-LRR family.</text>
</comment>
<evidence type="ECO:0000256" key="4">
    <source>
        <dbReference type="ARBA" id="ARBA00022741"/>
    </source>
</evidence>
<accession>A0AAV1EF23</accession>
<evidence type="ECO:0000313" key="9">
    <source>
        <dbReference type="EMBL" id="CAI9118357.1"/>
    </source>
</evidence>
<feature type="region of interest" description="Disordered" evidence="7">
    <location>
        <begin position="1"/>
        <end position="20"/>
    </location>
</feature>
<feature type="domain" description="NB-ARC" evidence="8">
    <location>
        <begin position="728"/>
        <end position="840"/>
    </location>
</feature>
<dbReference type="Gene3D" id="3.80.10.10">
    <property type="entry name" value="Ribonuclease Inhibitor"/>
    <property type="match status" value="1"/>
</dbReference>
<keyword evidence="5" id="KW-0611">Plant defense</keyword>
<evidence type="ECO:0000259" key="8">
    <source>
        <dbReference type="Pfam" id="PF00931"/>
    </source>
</evidence>
<dbReference type="SUPFAM" id="SSF52058">
    <property type="entry name" value="L domain-like"/>
    <property type="match status" value="1"/>
</dbReference>
<evidence type="ECO:0000256" key="2">
    <source>
        <dbReference type="ARBA" id="ARBA00022614"/>
    </source>
</evidence>
<dbReference type="InterPro" id="IPR042197">
    <property type="entry name" value="Apaf_helical"/>
</dbReference>
<keyword evidence="2" id="KW-0433">Leucine-rich repeat</keyword>
<dbReference type="PANTHER" id="PTHR15140">
    <property type="entry name" value="TUBULIN-SPECIFIC CHAPERONE E"/>
    <property type="match status" value="1"/>
</dbReference>
<dbReference type="InterPro" id="IPR038005">
    <property type="entry name" value="RX-like_CC"/>
</dbReference>
<dbReference type="PANTHER" id="PTHR15140:SF39">
    <property type="entry name" value="LATE BLIGHT RESISTANCE PROTEIN HOMOLOG R1B-14"/>
    <property type="match status" value="1"/>
</dbReference>
<dbReference type="CDD" id="cd14798">
    <property type="entry name" value="RX-CC_like"/>
    <property type="match status" value="1"/>
</dbReference>
<keyword evidence="4" id="KW-0547">Nucleotide-binding</keyword>
<dbReference type="EMBL" id="OX459126">
    <property type="protein sequence ID" value="CAI9118357.1"/>
    <property type="molecule type" value="Genomic_DNA"/>
</dbReference>
<dbReference type="InterPro" id="IPR002182">
    <property type="entry name" value="NB-ARC"/>
</dbReference>
<evidence type="ECO:0000256" key="7">
    <source>
        <dbReference type="SAM" id="MobiDB-lite"/>
    </source>
</evidence>
<keyword evidence="10" id="KW-1185">Reference proteome</keyword>
<dbReference type="Gene3D" id="1.10.8.430">
    <property type="entry name" value="Helical domain of apoptotic protease-activating factors"/>
    <property type="match status" value="1"/>
</dbReference>
<keyword evidence="3" id="KW-0677">Repeat</keyword>
<evidence type="ECO:0000313" key="10">
    <source>
        <dbReference type="Proteomes" id="UP001161247"/>
    </source>
</evidence>
<evidence type="ECO:0000256" key="3">
    <source>
        <dbReference type="ARBA" id="ARBA00022737"/>
    </source>
</evidence>
<dbReference type="GO" id="GO:0005524">
    <property type="term" value="F:ATP binding"/>
    <property type="evidence" value="ECO:0007669"/>
    <property type="project" value="UniProtKB-KW"/>
</dbReference>
<dbReference type="SUPFAM" id="SSF52540">
    <property type="entry name" value="P-loop containing nucleoside triphosphate hydrolases"/>
    <property type="match status" value="1"/>
</dbReference>
<proteinExistence type="inferred from homology"/>
<reference evidence="9" key="1">
    <citation type="submission" date="2023-03" db="EMBL/GenBank/DDBJ databases">
        <authorList>
            <person name="Julca I."/>
        </authorList>
    </citation>
    <scope>NUCLEOTIDE SEQUENCE</scope>
</reference>
<dbReference type="GO" id="GO:0006952">
    <property type="term" value="P:defense response"/>
    <property type="evidence" value="ECO:0007669"/>
    <property type="project" value="UniProtKB-KW"/>
</dbReference>
<dbReference type="GO" id="GO:0043531">
    <property type="term" value="F:ADP binding"/>
    <property type="evidence" value="ECO:0007669"/>
    <property type="project" value="InterPro"/>
</dbReference>
<name>A0AAV1EF23_OLDCO</name>
<evidence type="ECO:0000256" key="6">
    <source>
        <dbReference type="ARBA" id="ARBA00022840"/>
    </source>
</evidence>
<protein>
    <submittedName>
        <fullName evidence="9">OLC1v1019916C1</fullName>
    </submittedName>
</protein>
<gene>
    <name evidence="9" type="ORF">OLC1_LOCUS24246</name>
</gene>
<sequence length="1289" mass="147464">MLSSEIIGAGSSNDSDAKMSNPLRILPELETVWGKCVAEHGRNRQSGRLRGRPSDHHSKPDNQVLASVSDSINQLSRDWNFLNMLVLSISQWSDADKLMQQAGRSSSPTHLKITDLHQEICKDIKALDFGKPKDLLIAVANCQRKTDELVDGGIRERLEHLSSLTLRHYPYDYSFWGTFMNCVTQNLQSIKDVVDGSLKEQICVPIANQSCDFWFNRKDIEISRTKASGFPGLVHQMDLTNREFRKLILGFQEVLYQTPTLSPCIGSFCHYILGSRSHSNLLEKLTSLVSAFIECKQRSNSFGEDVHCLFEEIDAMIAEAAFLHRSVYLQNKTDYVHPRSHLLVRLRILMMELYLKKQLDAITSSMLFGIDFLFEVNEILKDLKGFTDGLYQHGEAEHGKYNSIQLAEGLNREVESLYVSYQPKKKMTKAKVIQLLYKLVIFKAESFLSELLKGRNGESFIPKHQIESLALELKYFKRVVTISPFVRNLPDELIIFVDIETFARRISILSYSFQPNKEKFEQVLLSLSELFRKAKDIKAKLRKFSPEFPTYNYPKTYGEGFIHFLARKIMELLNYDPESIASVKPLLEKAQPHLESFQSFLRKVSGFEGLNGELGGLCSRIRNLAYELEYAVELMEVDDNLKHSLWLHSLLEHMRLVDENISSISEVSCTAEFQSLPQVACDIITKNTTSAIAEPMVDLVDEAQVILQQLTGGSSQRSLVSIVGMPVYSKRNLLLDLQSDIHGRTNELYPMSDEDLQSKLRRHLLRNKYLIVMDDIWDIAAWNDLKISFPDDNNGSRILITTRHIDLPLAIKPGSVPHHMRFFSDEESWMLLEKKIFKGADCPKELLLVGKKIAQLCQGLPLATVAVAGLLQKTEKTHDWWDKVSQSLSSQVINDPGNRCKEMYDEPYASLPASEYDMEFHNKHNLDPVTFENYRLSFCLRRSHFFNSRPSGPTTKSLIFFASEDKEPRCPYEISFICNNFKLLRLLDLECVNVGTSFPAEIGLMVQLRYLAVSGYVQSIPPSIANLWRLEILVVKGFRGTVILHDTVWSMARLRHLHVNEHVRFTSKDDDDERVGSSSDLDNLVSFSTPSLFCGDNTINIMRRLPNLLKLRCIFLESWDSSKGSYQFPVLDFLARLESLKIIYYGGAINSGEFVLPFSLRELTLSKFRLPWSHISRIGELPNLTDLKLLSGAFEGSKWEMKEDQFKKLKFLKLDTLNIVEWVASYDDLPTLERLVVRNCKDLEEIPYDISYIATLESIEVLWCGESVEESARRIGSETPEIKIRTSCY</sequence>
<dbReference type="Proteomes" id="UP001161247">
    <property type="component" value="Chromosome 9"/>
</dbReference>
<dbReference type="InterPro" id="IPR027417">
    <property type="entry name" value="P-loop_NTPase"/>
</dbReference>
<evidence type="ECO:0000256" key="1">
    <source>
        <dbReference type="ARBA" id="ARBA00008894"/>
    </source>
</evidence>
<dbReference type="Gene3D" id="3.40.50.300">
    <property type="entry name" value="P-loop containing nucleotide triphosphate hydrolases"/>
    <property type="match status" value="1"/>
</dbReference>
<keyword evidence="6" id="KW-0067">ATP-binding</keyword>